<name>A0A7C8GTA2_9BACI</name>
<reference evidence="1 2" key="1">
    <citation type="submission" date="2019-10" db="EMBL/GenBank/DDBJ databases">
        <title>Gracilibacillus sp. nov. isolated from rice seeds.</title>
        <authorList>
            <person name="He S."/>
        </authorList>
    </citation>
    <scope>NUCLEOTIDE SEQUENCE [LARGE SCALE GENOMIC DNA]</scope>
    <source>
        <strain evidence="1 2">TD8</strain>
    </source>
</reference>
<sequence length="207" mass="22835">MKNIVKILSISFVTIIAFCLGNTVSGSILELTPHHKESYYEQYSSIVEEVNSEYPDANLELLPLDKFKEHEWVSPKEFKEIVKDIANLEFVVGENKKSENGFSVLSSTTIAKSKTTTITGTQVTISITGSFDTTLNSSQGRQMFSGINSITSRANKGTWRQTGYTPDLIDGGRTYSIDVGGKFTYNGVSVSRNINIEFFCSPTGKVS</sequence>
<dbReference type="RefSeq" id="WP_153403102.1">
    <property type="nucleotide sequence ID" value="NZ_ML762430.1"/>
</dbReference>
<gene>
    <name evidence="1" type="ORF">F9U64_10375</name>
</gene>
<dbReference type="EMBL" id="WEID01000050">
    <property type="protein sequence ID" value="KAB8136233.1"/>
    <property type="molecule type" value="Genomic_DNA"/>
</dbReference>
<comment type="caution">
    <text evidence="1">The sequence shown here is derived from an EMBL/GenBank/DDBJ whole genome shotgun (WGS) entry which is preliminary data.</text>
</comment>
<dbReference type="Proteomes" id="UP000480246">
    <property type="component" value="Unassembled WGS sequence"/>
</dbReference>
<proteinExistence type="predicted"/>
<dbReference type="AlphaFoldDB" id="A0A7C8GTA2"/>
<keyword evidence="2" id="KW-1185">Reference proteome</keyword>
<accession>A0A7C8GTA2</accession>
<evidence type="ECO:0000313" key="1">
    <source>
        <dbReference type="EMBL" id="KAB8136233.1"/>
    </source>
</evidence>
<evidence type="ECO:0000313" key="2">
    <source>
        <dbReference type="Proteomes" id="UP000480246"/>
    </source>
</evidence>
<protein>
    <submittedName>
        <fullName evidence="1">Uncharacterized protein</fullName>
    </submittedName>
</protein>
<dbReference type="OrthoDB" id="2085574at2"/>
<organism evidence="1 2">
    <name type="scientific">Gracilibacillus oryzae</name>
    <dbReference type="NCBI Taxonomy" id="1672701"/>
    <lineage>
        <taxon>Bacteria</taxon>
        <taxon>Bacillati</taxon>
        <taxon>Bacillota</taxon>
        <taxon>Bacilli</taxon>
        <taxon>Bacillales</taxon>
        <taxon>Bacillaceae</taxon>
        <taxon>Gracilibacillus</taxon>
    </lineage>
</organism>